<comment type="caution">
    <text evidence="1">The sequence shown here is derived from an EMBL/GenBank/DDBJ whole genome shotgun (WGS) entry which is preliminary data.</text>
</comment>
<keyword evidence="2" id="KW-1185">Reference proteome</keyword>
<proteinExistence type="predicted"/>
<gene>
    <name evidence="1" type="ORF">VA596_39560</name>
</gene>
<dbReference type="Pfam" id="PF04299">
    <property type="entry name" value="FMN_bind_2"/>
    <property type="match status" value="1"/>
</dbReference>
<dbReference type="SUPFAM" id="SSF50475">
    <property type="entry name" value="FMN-binding split barrel"/>
    <property type="match status" value="1"/>
</dbReference>
<dbReference type="PANTHER" id="PTHR35802:SF1">
    <property type="entry name" value="PROTEASE SYNTHASE AND SPORULATION PROTEIN PAI 2"/>
    <property type="match status" value="1"/>
</dbReference>
<dbReference type="RefSeq" id="WP_323334390.1">
    <property type="nucleotide sequence ID" value="NZ_JAYFSI010000013.1"/>
</dbReference>
<dbReference type="Gene3D" id="2.30.110.10">
    <property type="entry name" value="Electron Transport, Fmn-binding Protein, Chain A"/>
    <property type="match status" value="1"/>
</dbReference>
<organism evidence="1 2">
    <name type="scientific">Amycolatopsis heterodermiae</name>
    <dbReference type="NCBI Taxonomy" id="3110235"/>
    <lineage>
        <taxon>Bacteria</taxon>
        <taxon>Bacillati</taxon>
        <taxon>Actinomycetota</taxon>
        <taxon>Actinomycetes</taxon>
        <taxon>Pseudonocardiales</taxon>
        <taxon>Pseudonocardiaceae</taxon>
        <taxon>Amycolatopsis</taxon>
    </lineage>
</organism>
<name>A0ABU5RHC9_9PSEU</name>
<dbReference type="Proteomes" id="UP001304298">
    <property type="component" value="Unassembled WGS sequence"/>
</dbReference>
<evidence type="ECO:0000313" key="1">
    <source>
        <dbReference type="EMBL" id="MEA5365677.1"/>
    </source>
</evidence>
<dbReference type="PANTHER" id="PTHR35802">
    <property type="entry name" value="PROTEASE SYNTHASE AND SPORULATION PROTEIN PAI 2"/>
    <property type="match status" value="1"/>
</dbReference>
<evidence type="ECO:0000313" key="2">
    <source>
        <dbReference type="Proteomes" id="UP001304298"/>
    </source>
</evidence>
<dbReference type="EMBL" id="JAYFSI010000013">
    <property type="protein sequence ID" value="MEA5365677.1"/>
    <property type="molecule type" value="Genomic_DNA"/>
</dbReference>
<sequence>MLIHPWDAAKDDAEWRDWLAGHDFGQLIAGGTGRDLPMVTPAHFAYDGDRTIVTHLARPNPIWPLLEEHPRALLTVVDDYTYIRADWNTAPGADPARGVPTSYYATVQLEGDVRLVDDPAEKAALLDKQLRHFETDGARAEVSATDAPDRRLLPGIRGIEFTITGVRAKFKFGGNRTEEERERIGTQLAERDGRLDAEALAQLRRRG</sequence>
<accession>A0ABU5RHC9</accession>
<protein>
    <submittedName>
        <fullName evidence="1">FMN-binding negative transcriptional regulator</fullName>
    </submittedName>
</protein>
<dbReference type="InterPro" id="IPR007396">
    <property type="entry name" value="TR_PAI2-type"/>
</dbReference>
<dbReference type="InterPro" id="IPR012349">
    <property type="entry name" value="Split_barrel_FMN-bd"/>
</dbReference>
<reference evidence="1 2" key="1">
    <citation type="submission" date="2023-12" db="EMBL/GenBank/DDBJ databases">
        <title>Amycolatopsis sp. V23-08.</title>
        <authorList>
            <person name="Somphong A."/>
        </authorList>
    </citation>
    <scope>NUCLEOTIDE SEQUENCE [LARGE SCALE GENOMIC DNA]</scope>
    <source>
        <strain evidence="1 2">V23-08</strain>
    </source>
</reference>